<reference evidence="1 2" key="1">
    <citation type="submission" date="2023-07" db="EMBL/GenBank/DDBJ databases">
        <title>Sorghum-associated microbial communities from plants grown in Nebraska, USA.</title>
        <authorList>
            <person name="Schachtman D."/>
        </authorList>
    </citation>
    <scope>NUCLEOTIDE SEQUENCE [LARGE SCALE GENOMIC DNA]</scope>
    <source>
        <strain evidence="1 2">DS1316</strain>
    </source>
</reference>
<proteinExistence type="predicted"/>
<accession>A0ABU1M068</accession>
<dbReference type="EMBL" id="JAVDRP010000017">
    <property type="protein sequence ID" value="MDR6412337.1"/>
    <property type="molecule type" value="Genomic_DNA"/>
</dbReference>
<gene>
    <name evidence="1" type="ORF">J2804_005772</name>
</gene>
<sequence length="71" mass="7937">MDLVEKAVVDERANALDFPVDQAEVDQHAGVLIGRTSQRDDCPVAMTMNPSTWISVDLAMQRMGSLEYERL</sequence>
<name>A0ABU1M068_9BURK</name>
<keyword evidence="2" id="KW-1185">Reference proteome</keyword>
<evidence type="ECO:0000313" key="1">
    <source>
        <dbReference type="EMBL" id="MDR6412337.1"/>
    </source>
</evidence>
<evidence type="ECO:0000313" key="2">
    <source>
        <dbReference type="Proteomes" id="UP001264340"/>
    </source>
</evidence>
<protein>
    <submittedName>
        <fullName evidence="1">Uncharacterized protein</fullName>
    </submittedName>
</protein>
<comment type="caution">
    <text evidence="1">The sequence shown here is derived from an EMBL/GenBank/DDBJ whole genome shotgun (WGS) entry which is preliminary data.</text>
</comment>
<dbReference type="Proteomes" id="UP001264340">
    <property type="component" value="Unassembled WGS sequence"/>
</dbReference>
<organism evidence="1 2">
    <name type="scientific">Paraburkholderia terricola</name>
    <dbReference type="NCBI Taxonomy" id="169427"/>
    <lineage>
        <taxon>Bacteria</taxon>
        <taxon>Pseudomonadati</taxon>
        <taxon>Pseudomonadota</taxon>
        <taxon>Betaproteobacteria</taxon>
        <taxon>Burkholderiales</taxon>
        <taxon>Burkholderiaceae</taxon>
        <taxon>Paraburkholderia</taxon>
    </lineage>
</organism>